<evidence type="ECO:0000256" key="1">
    <source>
        <dbReference type="SAM" id="MobiDB-lite"/>
    </source>
</evidence>
<protein>
    <recommendedName>
        <fullName evidence="2">PDZ domain-containing protein</fullName>
    </recommendedName>
</protein>
<organism evidence="3 4">
    <name type="scientific">Saguinus oedipus</name>
    <name type="common">Cotton-top tamarin</name>
    <name type="synonym">Oedipomidas oedipus</name>
    <dbReference type="NCBI Taxonomy" id="9490"/>
    <lineage>
        <taxon>Eukaryota</taxon>
        <taxon>Metazoa</taxon>
        <taxon>Chordata</taxon>
        <taxon>Craniata</taxon>
        <taxon>Vertebrata</taxon>
        <taxon>Euteleostomi</taxon>
        <taxon>Mammalia</taxon>
        <taxon>Eutheria</taxon>
        <taxon>Euarchontoglires</taxon>
        <taxon>Primates</taxon>
        <taxon>Haplorrhini</taxon>
        <taxon>Platyrrhini</taxon>
        <taxon>Cebidae</taxon>
        <taxon>Callitrichinae</taxon>
        <taxon>Saguinus</taxon>
    </lineage>
</organism>
<evidence type="ECO:0000259" key="2">
    <source>
        <dbReference type="PROSITE" id="PS50106"/>
    </source>
</evidence>
<feature type="domain" description="PDZ" evidence="2">
    <location>
        <begin position="287"/>
        <end position="322"/>
    </location>
</feature>
<keyword evidence="4" id="KW-1185">Reference proteome</keyword>
<reference evidence="3 4" key="1">
    <citation type="submission" date="2023-05" db="EMBL/GenBank/DDBJ databases">
        <title>B98-5 Cell Line De Novo Hybrid Assembly: An Optical Mapping Approach.</title>
        <authorList>
            <person name="Kananen K."/>
            <person name="Auerbach J.A."/>
            <person name="Kautto E."/>
            <person name="Blachly J.S."/>
        </authorList>
    </citation>
    <scope>NUCLEOTIDE SEQUENCE [LARGE SCALE GENOMIC DNA]</scope>
    <source>
        <strain evidence="3">B95-8</strain>
        <tissue evidence="3">Cell line</tissue>
    </source>
</reference>
<comment type="caution">
    <text evidence="3">The sequence shown here is derived from an EMBL/GenBank/DDBJ whole genome shotgun (WGS) entry which is preliminary data.</text>
</comment>
<accession>A0ABQ9W6G2</accession>
<evidence type="ECO:0000313" key="3">
    <source>
        <dbReference type="EMBL" id="KAK2117070.1"/>
    </source>
</evidence>
<dbReference type="PANTHER" id="PTHR19964:SF97">
    <property type="entry name" value="PDZ DOMAIN-CONTAINING PROTEIN"/>
    <property type="match status" value="1"/>
</dbReference>
<gene>
    <name evidence="3" type="ORF">P7K49_003956</name>
</gene>
<name>A0ABQ9W6G2_SAGOE</name>
<dbReference type="Gene3D" id="2.30.42.10">
    <property type="match status" value="1"/>
</dbReference>
<dbReference type="Proteomes" id="UP001266305">
    <property type="component" value="Unassembled WGS sequence"/>
</dbReference>
<dbReference type="SUPFAM" id="SSF50156">
    <property type="entry name" value="PDZ domain-like"/>
    <property type="match status" value="1"/>
</dbReference>
<sequence>MGPWSPKTAIPERGSIVGLWEAGTEVLLQGTWGCHPQADPNPDDVWVAVCILPERCLLGAMGGLPVPDPPQRQPGQDILFLVLTPGASLPPNFPGPHPGDSAASKDESPPAPSSRSSSTEDFCYVFMVELERGPSGLGMGLIDGMVSGPGPCPTPMQAAWLHSLKPGCSLSGHMATRRPLGRRVGWPPAAGMEAPASPMATPPGPAVSCFCPQAFRVCPGCVGMVVSTAFLEGHVTTMSGPGWMPWGPVGAKGGTAGVLAGDSKCQRLAENPEASACPQHTRLGTPGLYIQTLLPGSPAAADGRLSLGDRILEVNGSSLLGLGYLRYPHHLHTPLLLPDTLLWGGDLGWQERPGCTPWGLPVAPLPSLTSGVDFRAVDLIRHGGKKMRFLVAKSDVETAKKIHFRTPPL</sequence>
<dbReference type="PANTHER" id="PTHR19964">
    <property type="entry name" value="MULTIPLE PDZ DOMAIN PROTEIN"/>
    <property type="match status" value="1"/>
</dbReference>
<dbReference type="Pfam" id="PF00595">
    <property type="entry name" value="PDZ"/>
    <property type="match status" value="1"/>
</dbReference>
<evidence type="ECO:0000313" key="4">
    <source>
        <dbReference type="Proteomes" id="UP001266305"/>
    </source>
</evidence>
<dbReference type="InterPro" id="IPR051342">
    <property type="entry name" value="PDZ_scaffold"/>
</dbReference>
<proteinExistence type="predicted"/>
<feature type="region of interest" description="Disordered" evidence="1">
    <location>
        <begin position="90"/>
        <end position="118"/>
    </location>
</feature>
<dbReference type="EMBL" id="JASSZA010000002">
    <property type="protein sequence ID" value="KAK2117070.1"/>
    <property type="molecule type" value="Genomic_DNA"/>
</dbReference>
<dbReference type="InterPro" id="IPR036034">
    <property type="entry name" value="PDZ_sf"/>
</dbReference>
<dbReference type="PROSITE" id="PS50106">
    <property type="entry name" value="PDZ"/>
    <property type="match status" value="1"/>
</dbReference>
<dbReference type="InterPro" id="IPR001478">
    <property type="entry name" value="PDZ"/>
</dbReference>